<reference evidence="12 13" key="1">
    <citation type="journal article" date="2019" name="New Phytol.">
        <title>Comparative genomics reveals unique wood-decay strategies and fruiting body development in the Schizophyllaceae.</title>
        <authorList>
            <person name="Almasi E."/>
            <person name="Sahu N."/>
            <person name="Krizsan K."/>
            <person name="Balint B."/>
            <person name="Kovacs G.M."/>
            <person name="Kiss B."/>
            <person name="Cseklye J."/>
            <person name="Drula E."/>
            <person name="Henrissat B."/>
            <person name="Nagy I."/>
            <person name="Chovatia M."/>
            <person name="Adam C."/>
            <person name="LaButti K."/>
            <person name="Lipzen A."/>
            <person name="Riley R."/>
            <person name="Grigoriev I.V."/>
            <person name="Nagy L.G."/>
        </authorList>
    </citation>
    <scope>NUCLEOTIDE SEQUENCE [LARGE SCALE GENOMIC DNA]</scope>
    <source>
        <strain evidence="12 13">NL-1724</strain>
    </source>
</reference>
<evidence type="ECO:0000256" key="5">
    <source>
        <dbReference type="ARBA" id="ARBA00023235"/>
    </source>
</evidence>
<evidence type="ECO:0000256" key="8">
    <source>
        <dbReference type="ARBA" id="ARBA00034808"/>
    </source>
</evidence>
<feature type="region of interest" description="Disordered" evidence="9">
    <location>
        <begin position="1"/>
        <end position="30"/>
    </location>
</feature>
<comment type="catalytic activity">
    <reaction evidence="7">
        <text>Couples ATP hydrolysis with the unwinding of duplex DNA by translocating in the 3'-5' direction.</text>
        <dbReference type="EC" id="5.6.2.4"/>
    </reaction>
</comment>
<evidence type="ECO:0000256" key="2">
    <source>
        <dbReference type="ARBA" id="ARBA00022741"/>
    </source>
</evidence>
<evidence type="ECO:0000256" key="3">
    <source>
        <dbReference type="ARBA" id="ARBA00022840"/>
    </source>
</evidence>
<accession>A0A550BU09</accession>
<comment type="caution">
    <text evidence="12">The sequence shown here is derived from an EMBL/GenBank/DDBJ whole genome shotgun (WGS) entry which is preliminary data.</text>
</comment>
<evidence type="ECO:0000313" key="12">
    <source>
        <dbReference type="EMBL" id="TRM56006.1"/>
    </source>
</evidence>
<dbReference type="InterPro" id="IPR001650">
    <property type="entry name" value="Helicase_C-like"/>
</dbReference>
<dbReference type="GO" id="GO:0005634">
    <property type="term" value="C:nucleus"/>
    <property type="evidence" value="ECO:0007669"/>
    <property type="project" value="TreeGrafter"/>
</dbReference>
<protein>
    <recommendedName>
        <fullName evidence="8">DNA 3'-5' helicase</fullName>
        <ecNumber evidence="8">5.6.2.4</ecNumber>
    </recommendedName>
</protein>
<feature type="region of interest" description="Disordered" evidence="9">
    <location>
        <begin position="900"/>
        <end position="989"/>
    </location>
</feature>
<feature type="compositionally biased region" description="Low complexity" evidence="9">
    <location>
        <begin position="921"/>
        <end position="934"/>
    </location>
</feature>
<dbReference type="PROSITE" id="PS51194">
    <property type="entry name" value="HELICASE_CTER"/>
    <property type="match status" value="1"/>
</dbReference>
<evidence type="ECO:0000256" key="7">
    <source>
        <dbReference type="ARBA" id="ARBA00034617"/>
    </source>
</evidence>
<evidence type="ECO:0000256" key="9">
    <source>
        <dbReference type="SAM" id="MobiDB-lite"/>
    </source>
</evidence>
<keyword evidence="5" id="KW-0413">Isomerase</keyword>
<evidence type="ECO:0000256" key="4">
    <source>
        <dbReference type="ARBA" id="ARBA00023125"/>
    </source>
</evidence>
<dbReference type="InterPro" id="IPR011545">
    <property type="entry name" value="DEAD/DEAH_box_helicase_dom"/>
</dbReference>
<evidence type="ECO:0000313" key="13">
    <source>
        <dbReference type="Proteomes" id="UP000320762"/>
    </source>
</evidence>
<dbReference type="GO" id="GO:0000724">
    <property type="term" value="P:double-strand break repair via homologous recombination"/>
    <property type="evidence" value="ECO:0007669"/>
    <property type="project" value="TreeGrafter"/>
</dbReference>
<proteinExistence type="inferred from homology"/>
<keyword evidence="6" id="KW-0539">Nucleus</keyword>
<evidence type="ECO:0000259" key="11">
    <source>
        <dbReference type="PROSITE" id="PS51194"/>
    </source>
</evidence>
<dbReference type="OrthoDB" id="3151137at2759"/>
<dbReference type="GO" id="GO:0009378">
    <property type="term" value="F:four-way junction helicase activity"/>
    <property type="evidence" value="ECO:0007669"/>
    <property type="project" value="TreeGrafter"/>
</dbReference>
<dbReference type="EMBL" id="VDMD01000082">
    <property type="protein sequence ID" value="TRM56006.1"/>
    <property type="molecule type" value="Genomic_DNA"/>
</dbReference>
<feature type="region of interest" description="Disordered" evidence="9">
    <location>
        <begin position="1015"/>
        <end position="1109"/>
    </location>
</feature>
<dbReference type="Gene3D" id="3.40.50.300">
    <property type="entry name" value="P-loop containing nucleotide triphosphate hydrolases"/>
    <property type="match status" value="2"/>
</dbReference>
<dbReference type="GO" id="GO:0043138">
    <property type="term" value="F:3'-5' DNA helicase activity"/>
    <property type="evidence" value="ECO:0007669"/>
    <property type="project" value="UniProtKB-EC"/>
</dbReference>
<keyword evidence="2" id="KW-0547">Nucleotide-binding</keyword>
<dbReference type="PANTHER" id="PTHR13710:SF153">
    <property type="entry name" value="RECQ-LIKE DNA HELICASE BLM"/>
    <property type="match status" value="1"/>
</dbReference>
<dbReference type="InterPro" id="IPR027417">
    <property type="entry name" value="P-loop_NTPase"/>
</dbReference>
<dbReference type="Pfam" id="PF00271">
    <property type="entry name" value="Helicase_C"/>
    <property type="match status" value="1"/>
</dbReference>
<feature type="compositionally biased region" description="Low complexity" evidence="9">
    <location>
        <begin position="963"/>
        <end position="981"/>
    </location>
</feature>
<evidence type="ECO:0000256" key="6">
    <source>
        <dbReference type="ARBA" id="ARBA00023242"/>
    </source>
</evidence>
<dbReference type="PANTHER" id="PTHR13710">
    <property type="entry name" value="DNA HELICASE RECQ FAMILY MEMBER"/>
    <property type="match status" value="1"/>
</dbReference>
<organism evidence="12 13">
    <name type="scientific">Schizophyllum amplum</name>
    <dbReference type="NCBI Taxonomy" id="97359"/>
    <lineage>
        <taxon>Eukaryota</taxon>
        <taxon>Fungi</taxon>
        <taxon>Dikarya</taxon>
        <taxon>Basidiomycota</taxon>
        <taxon>Agaricomycotina</taxon>
        <taxon>Agaricomycetes</taxon>
        <taxon>Agaricomycetidae</taxon>
        <taxon>Agaricales</taxon>
        <taxon>Schizophyllaceae</taxon>
        <taxon>Schizophyllum</taxon>
    </lineage>
</organism>
<evidence type="ECO:0000259" key="10">
    <source>
        <dbReference type="PROSITE" id="PS51192"/>
    </source>
</evidence>
<feature type="domain" description="Helicase ATP-binding" evidence="10">
    <location>
        <begin position="1180"/>
        <end position="1340"/>
    </location>
</feature>
<dbReference type="GO" id="GO:0005524">
    <property type="term" value="F:ATP binding"/>
    <property type="evidence" value="ECO:0007669"/>
    <property type="project" value="UniProtKB-KW"/>
</dbReference>
<dbReference type="GO" id="GO:0005694">
    <property type="term" value="C:chromosome"/>
    <property type="evidence" value="ECO:0007669"/>
    <property type="project" value="TreeGrafter"/>
</dbReference>
<dbReference type="EC" id="5.6.2.4" evidence="8"/>
<gene>
    <name evidence="12" type="ORF">BD626DRAFT_576164</name>
</gene>
<keyword evidence="4" id="KW-0238">DNA-binding</keyword>
<dbReference type="SUPFAM" id="SSF52540">
    <property type="entry name" value="P-loop containing nucleoside triphosphate hydrolases"/>
    <property type="match status" value="1"/>
</dbReference>
<dbReference type="Pfam" id="PF00270">
    <property type="entry name" value="DEAD"/>
    <property type="match status" value="1"/>
</dbReference>
<keyword evidence="3" id="KW-0067">ATP-binding</keyword>
<dbReference type="SMART" id="SM00490">
    <property type="entry name" value="HELICc"/>
    <property type="match status" value="1"/>
</dbReference>
<feature type="compositionally biased region" description="Basic and acidic residues" evidence="9">
    <location>
        <begin position="1"/>
        <end position="14"/>
    </location>
</feature>
<keyword evidence="13" id="KW-1185">Reference proteome</keyword>
<dbReference type="STRING" id="97359.A0A550BU09"/>
<dbReference type="PROSITE" id="PS51192">
    <property type="entry name" value="HELICASE_ATP_BIND_1"/>
    <property type="match status" value="1"/>
</dbReference>
<dbReference type="InterPro" id="IPR014001">
    <property type="entry name" value="Helicase_ATP-bd"/>
</dbReference>
<dbReference type="GO" id="GO:0005737">
    <property type="term" value="C:cytoplasm"/>
    <property type="evidence" value="ECO:0007669"/>
    <property type="project" value="TreeGrafter"/>
</dbReference>
<dbReference type="Proteomes" id="UP000320762">
    <property type="component" value="Unassembled WGS sequence"/>
</dbReference>
<sequence>MDADVDMHDPEHEGPPPPGMGAPSASDADSPDLYATDLMRSLSVVLNTKLRVVVCHCGHFVDVVRLTSHFANHASEGRSDTGARLALLVKELRAMGVPDGLPDLSPSIVHREPIAGVPVFSVYGCSACVYHCAERRKVDKHCRKLCTAGSEAHVLDLRVQRPMQNMGYIRLIQPPPNPAVAPLVSAMVQFQADQVQKLRKEEQNLRLVSPLLVRTGWHQQVAGHDIAALLAASTYPDKDEYPGLAQLVLEYFQRATDLLPCTDRLVLQKLNTPEPARTGINHEPLHRLQEHDSSLAAYVRPVVNIMAILLRQATGAYPIPSSVALTAAVDALRSKLRDGARIRLKHLHEVLYALWFTEWGRDAPAQTVVDPTLASLTLLALKPDGSFVDAQGLTGILAKLTRAIQLAALYEIHGQMSVTGKQTVGFQLKQAQHLERFVQEAQLTTFASVRSLQHYATSISYSSINVPRIWWTDTKTWHSLLYRGRKFTLDHLRRIVARIQADVISSFESLAAGVDTDLCYDDLMDDPRSRDNGYTAADPLRPALRERFEQVSSRIIAAHGLLDKDTGKLDSLACRKFLSRLAALDRALMLAVHMGSGGPPRGTELTCMMLRNTAERLRNLYMFGTRPCILRSYNKTTSNHQRDKVIPNSLDAVTGDVIFRKALFFNPIAAYIAPHVWPERAAEVSQLYYNMLFVDFGHLFTTEDISKAMTALSVPICGWALIVSAYRHIYVAFARKLLHQRDEDGEDAEEVDANQAGHTGTMGRAHYGLSHQTFVGADEDTMRAFTDNSDMHCKNVHLCPGGQGLPYYEVTTTRFLQSQQEASAAAAAAAPPTLASVAELMSSGFATLGAQVVDLRSDLQATAAHVHRLEAQLAAAPPPAQPHQQAPIIQAAPPQLPSSSFPYVPSPHVLSPHAAATSDQASFPSPAHAVAHAPVQPPSPAIYTYRPKASAAAKSPAPPSFPATPSRQSHSAASGTSLSPLSTPPHDEQDVFASHASRTDDGLFSLPEVPFSPSWHSTGIDGSPSADRPLRPLNWKNPPRLRARSDVSMESISSVPPSPAPPPSSSIHPFDSEPSSQSPPPVYAPRQSTQSSSVHPFDRPPSPVVELSASSGVGLPRSTALSPYKPVLFLPVPPTLECMFDQPYPRSPSISPNDMIHWVRMLLVCVTAVWTCVEQRAAVIALLRLDRDVFISLRTAAGKSLIAILSSYVETGITVILIPLRALFADWKRRLEAMHVPFEAFETGGKSALTGLVRIVLVSVDVAEQHHWRLAVQSLQSKGAVITRIIVDEIHLVLSQNFRACLKKVHELRFAPCPLVLMSATIPPSSVPWFTERFAVQNPLMIRGLSIRREIAYDVRPHFEKFADLVRPIKDLYKLLTEPEDRYMIFVSSIDAGQELAALLGIELFHGLSEAKGRKMTAKMQTDIYKRWTSGQNRGIVTTNALSAGNDYSHVRFVLHAFTPYNAIDYIQESGRAGRDGRYALAAIFPFRTMPDSRQPQDIKDISGSDVIRRIVYDTPGMDVRSPERCIRYALGLFNDGVGKTCLQVRDCQRCMFCVQCEKDMDLSERSRNERYAIDEMNPPPLQPLVPSDYMPDVRSQAELQELLVSRFGAAQEASEAITLERLGTQADELARYAALLKMTEDTCGYCFVCQLLSDARGKRVSDLHHNPNHCPNLTEPEKKAFFLVRKNVHYDRSKTPGPCYTCHFPAMGSDTLHPPYTGSDTPHAHRNLILPMLWAIRHVSRDLYSEAMARFDLGGERGHHWDDAKGMAAWVSDPDATQFPVSGMALMDFVCDRFDLARE</sequence>
<comment type="similarity">
    <text evidence="1">Belongs to the helicase family. RecQ subfamily.</text>
</comment>
<evidence type="ECO:0000256" key="1">
    <source>
        <dbReference type="ARBA" id="ARBA00005446"/>
    </source>
</evidence>
<name>A0A550BU09_9AGAR</name>
<feature type="domain" description="Helicase C-terminal" evidence="11">
    <location>
        <begin position="1368"/>
        <end position="1519"/>
    </location>
</feature>
<dbReference type="SMART" id="SM00487">
    <property type="entry name" value="DEXDc"/>
    <property type="match status" value="1"/>
</dbReference>
<dbReference type="GO" id="GO:0003677">
    <property type="term" value="F:DNA binding"/>
    <property type="evidence" value="ECO:0007669"/>
    <property type="project" value="UniProtKB-KW"/>
</dbReference>